<sequence>MPAGWHRRGVLAGLAAMPAMPALARRGVVATGPVQPTWPSLVEHYRYPDWFRDAKFGIWSHWGPQSVPEQGDWYGRLLYMQGHPMYRHHLETYGHPADTGMMEIQNRWTADRWDPDALMKRFVKAGAKYFVSLACHHDNLDCYDSAHHAWNSMRVGPKRDVVGIWAKTARAAGLRFGVSNHASHAWHWYQPAYGYDPEGPRKGQRYDAYRLTAADGRGKWWQGLDPQALYTGRHMVAPDEIDTIAAMDTWHAAHDGQWIETAPPGDARYARQWLLRQTDLIEKYRPDFCYMDNYELPFGPIGLAAAADYYNRSIRWHGKVDVVLTAKQLKPYARFGLVQDVERGFSDRLWEEPWQTDTCIGDWFYNRARFTDRSYKSAEDVVQRLVDVVSKNGNLLLSIPQRGDGTIDAEEERILDDLARWMAINGSAIFGSRPFHVYGEGPTQLAVGMQNEGSFKGFDTRDVRFTVKGGALNIFFLKPPRGKVKIAALGATRWPGRIERVELLGGGEVTYRHGAEALELDMTAGPDIVPVVRINGRGIEPARNGGSARALVPTASRAPLPV</sequence>
<dbReference type="InterPro" id="IPR013780">
    <property type="entry name" value="Glyco_hydro_b"/>
</dbReference>
<dbReference type="GO" id="GO:0006004">
    <property type="term" value="P:fucose metabolic process"/>
    <property type="evidence" value="ECO:0007669"/>
    <property type="project" value="TreeGrafter"/>
</dbReference>
<organism evidence="8 9">
    <name type="scientific">Sphingomonas alpina</name>
    <dbReference type="NCBI Taxonomy" id="653931"/>
    <lineage>
        <taxon>Bacteria</taxon>
        <taxon>Pseudomonadati</taxon>
        <taxon>Pseudomonadota</taxon>
        <taxon>Alphaproteobacteria</taxon>
        <taxon>Sphingomonadales</taxon>
        <taxon>Sphingomonadaceae</taxon>
        <taxon>Sphingomonas</taxon>
    </lineage>
</organism>
<accession>A0A7H0LD60</accession>
<dbReference type="AlphaFoldDB" id="A0A7H0LD60"/>
<keyword evidence="5" id="KW-0326">Glycosidase</keyword>
<comment type="similarity">
    <text evidence="1">Belongs to the glycosyl hydrolase 29 family.</text>
</comment>
<dbReference type="InterPro" id="IPR057739">
    <property type="entry name" value="Glyco_hydro_29_N"/>
</dbReference>
<evidence type="ECO:0000313" key="9">
    <source>
        <dbReference type="Proteomes" id="UP000516148"/>
    </source>
</evidence>
<evidence type="ECO:0000256" key="2">
    <source>
        <dbReference type="ARBA" id="ARBA00012662"/>
    </source>
</evidence>
<dbReference type="KEGG" id="spap:H3Z74_12310"/>
<feature type="domain" description="Glycoside hydrolase family 29 N-terminal" evidence="7">
    <location>
        <begin position="29"/>
        <end position="426"/>
    </location>
</feature>
<dbReference type="Gene3D" id="3.20.20.80">
    <property type="entry name" value="Glycosidases"/>
    <property type="match status" value="1"/>
</dbReference>
<dbReference type="SUPFAM" id="SSF51445">
    <property type="entry name" value="(Trans)glycosidases"/>
    <property type="match status" value="1"/>
</dbReference>
<evidence type="ECO:0000259" key="7">
    <source>
        <dbReference type="Pfam" id="PF01120"/>
    </source>
</evidence>
<feature type="chain" id="PRO_5028835938" description="alpha-L-fucosidase" evidence="6">
    <location>
        <begin position="25"/>
        <end position="562"/>
    </location>
</feature>
<keyword evidence="4" id="KW-0378">Hydrolase</keyword>
<evidence type="ECO:0000256" key="6">
    <source>
        <dbReference type="SAM" id="SignalP"/>
    </source>
</evidence>
<evidence type="ECO:0000313" key="8">
    <source>
        <dbReference type="EMBL" id="QNQ07613.1"/>
    </source>
</evidence>
<evidence type="ECO:0000256" key="1">
    <source>
        <dbReference type="ARBA" id="ARBA00007951"/>
    </source>
</evidence>
<evidence type="ECO:0000256" key="5">
    <source>
        <dbReference type="ARBA" id="ARBA00023295"/>
    </source>
</evidence>
<dbReference type="PANTHER" id="PTHR10030">
    <property type="entry name" value="ALPHA-L-FUCOSIDASE"/>
    <property type="match status" value="1"/>
</dbReference>
<protein>
    <recommendedName>
        <fullName evidence="2">alpha-L-fucosidase</fullName>
        <ecNumber evidence="2">3.2.1.51</ecNumber>
    </recommendedName>
</protein>
<dbReference type="SMART" id="SM00812">
    <property type="entry name" value="Alpha_L_fucos"/>
    <property type="match status" value="1"/>
</dbReference>
<dbReference type="EC" id="3.2.1.51" evidence="2"/>
<dbReference type="GO" id="GO:0004560">
    <property type="term" value="F:alpha-L-fucosidase activity"/>
    <property type="evidence" value="ECO:0007669"/>
    <property type="project" value="InterPro"/>
</dbReference>
<dbReference type="InterPro" id="IPR000933">
    <property type="entry name" value="Glyco_hydro_29"/>
</dbReference>
<evidence type="ECO:0000256" key="4">
    <source>
        <dbReference type="ARBA" id="ARBA00022801"/>
    </source>
</evidence>
<dbReference type="PANTHER" id="PTHR10030:SF37">
    <property type="entry name" value="ALPHA-L-FUCOSIDASE-RELATED"/>
    <property type="match status" value="1"/>
</dbReference>
<dbReference type="SMR" id="A0A7H0LD60"/>
<reference evidence="8 9" key="1">
    <citation type="submission" date="2020-09" db="EMBL/GenBank/DDBJ databases">
        <title>Sphingomonas sp., a new species isolated from pork steak.</title>
        <authorList>
            <person name="Heidler von Heilborn D."/>
        </authorList>
    </citation>
    <scope>NUCLEOTIDE SEQUENCE [LARGE SCALE GENOMIC DNA]</scope>
    <source>
        <strain evidence="9">S8-3T</strain>
    </source>
</reference>
<dbReference type="Proteomes" id="UP000516148">
    <property type="component" value="Chromosome"/>
</dbReference>
<keyword evidence="9" id="KW-1185">Reference proteome</keyword>
<dbReference type="GO" id="GO:0005764">
    <property type="term" value="C:lysosome"/>
    <property type="evidence" value="ECO:0007669"/>
    <property type="project" value="TreeGrafter"/>
</dbReference>
<dbReference type="InterPro" id="IPR017853">
    <property type="entry name" value="GH"/>
</dbReference>
<evidence type="ECO:0000256" key="3">
    <source>
        <dbReference type="ARBA" id="ARBA00022729"/>
    </source>
</evidence>
<proteinExistence type="inferred from homology"/>
<dbReference type="Gene3D" id="2.60.40.1180">
    <property type="entry name" value="Golgi alpha-mannosidase II"/>
    <property type="match status" value="1"/>
</dbReference>
<dbReference type="GO" id="GO:0016139">
    <property type="term" value="P:glycoside catabolic process"/>
    <property type="evidence" value="ECO:0007669"/>
    <property type="project" value="TreeGrafter"/>
</dbReference>
<feature type="signal peptide" evidence="6">
    <location>
        <begin position="1"/>
        <end position="24"/>
    </location>
</feature>
<dbReference type="EMBL" id="CP061038">
    <property type="protein sequence ID" value="QNQ07613.1"/>
    <property type="molecule type" value="Genomic_DNA"/>
</dbReference>
<name>A0A7H0LD60_9SPHN</name>
<keyword evidence="3 6" id="KW-0732">Signal</keyword>
<dbReference type="Pfam" id="PF01120">
    <property type="entry name" value="Alpha_L_fucos"/>
    <property type="match status" value="1"/>
</dbReference>
<gene>
    <name evidence="8" type="ORF">H3Z74_12310</name>
</gene>